<evidence type="ECO:0000256" key="6">
    <source>
        <dbReference type="SAM" id="MobiDB-lite"/>
    </source>
</evidence>
<dbReference type="Pfam" id="PF05699">
    <property type="entry name" value="Dimer_Tnp_hAT"/>
    <property type="match status" value="1"/>
</dbReference>
<evidence type="ECO:0000313" key="8">
    <source>
        <dbReference type="EMBL" id="KAK3109205.1"/>
    </source>
</evidence>
<feature type="region of interest" description="Disordered" evidence="6">
    <location>
        <begin position="92"/>
        <end position="135"/>
    </location>
</feature>
<feature type="compositionally biased region" description="Low complexity" evidence="6">
    <location>
        <begin position="101"/>
        <end position="110"/>
    </location>
</feature>
<comment type="caution">
    <text evidence="8">The sequence shown here is derived from an EMBL/GenBank/DDBJ whole genome shotgun (WGS) entry which is preliminary data.</text>
</comment>
<evidence type="ECO:0000313" key="9">
    <source>
        <dbReference type="Proteomes" id="UP001186944"/>
    </source>
</evidence>
<reference evidence="8" key="1">
    <citation type="submission" date="2019-08" db="EMBL/GenBank/DDBJ databases">
        <title>The improved chromosome-level genome for the pearl oyster Pinctada fucata martensii using PacBio sequencing and Hi-C.</title>
        <authorList>
            <person name="Zheng Z."/>
        </authorList>
    </citation>
    <scope>NUCLEOTIDE SEQUENCE</scope>
    <source>
        <strain evidence="8">ZZ-2019</strain>
        <tissue evidence="8">Adductor muscle</tissue>
    </source>
</reference>
<dbReference type="Proteomes" id="UP001186944">
    <property type="component" value="Unassembled WGS sequence"/>
</dbReference>
<gene>
    <name evidence="8" type="ORF">FSP39_025517</name>
</gene>
<evidence type="ECO:0000256" key="4">
    <source>
        <dbReference type="ARBA" id="ARBA00022833"/>
    </source>
</evidence>
<evidence type="ECO:0000256" key="5">
    <source>
        <dbReference type="ARBA" id="ARBA00023242"/>
    </source>
</evidence>
<evidence type="ECO:0000259" key="7">
    <source>
        <dbReference type="Pfam" id="PF05699"/>
    </source>
</evidence>
<dbReference type="PANTHER" id="PTHR46481">
    <property type="entry name" value="ZINC FINGER BED DOMAIN-CONTAINING PROTEIN 4"/>
    <property type="match status" value="1"/>
</dbReference>
<dbReference type="InterPro" id="IPR012337">
    <property type="entry name" value="RNaseH-like_sf"/>
</dbReference>
<keyword evidence="5" id="KW-0539">Nucleus</keyword>
<dbReference type="AlphaFoldDB" id="A0AA88YUT4"/>
<sequence>MSKVLPILTKISNFLQDQDTDLKVVKTLKHVLSEQLKKRTLDTDIINMACLLNPSTKDPTFMTEEAKVEVMDRIKREASEVRIQHVSKVKVKVEKSDEQASPSLPSIPELPSDDENKNNQRTTKEISPEVPNSSVKRKLADMEDWLDDVICVGESRLDTTNVIDLEVANYFSTVTDTNENQTLLQWWMQNESVYPHVSILAKKYLAIPASSVPSERVFSLAGILVNKKRSRLSPDSVDLFIFLNKNMKDYW</sequence>
<dbReference type="SUPFAM" id="SSF53098">
    <property type="entry name" value="Ribonuclease H-like"/>
    <property type="match status" value="1"/>
</dbReference>
<feature type="domain" description="HAT C-terminal dimerisation" evidence="7">
    <location>
        <begin position="169"/>
        <end position="247"/>
    </location>
</feature>
<evidence type="ECO:0000256" key="2">
    <source>
        <dbReference type="ARBA" id="ARBA00022723"/>
    </source>
</evidence>
<dbReference type="EMBL" id="VSWD01000001">
    <property type="protein sequence ID" value="KAK3109205.1"/>
    <property type="molecule type" value="Genomic_DNA"/>
</dbReference>
<keyword evidence="9" id="KW-1185">Reference proteome</keyword>
<dbReference type="PANTHER" id="PTHR46481:SF10">
    <property type="entry name" value="ZINC FINGER BED DOMAIN-CONTAINING PROTEIN 39"/>
    <property type="match status" value="1"/>
</dbReference>
<dbReference type="GO" id="GO:0008270">
    <property type="term" value="F:zinc ion binding"/>
    <property type="evidence" value="ECO:0007669"/>
    <property type="project" value="UniProtKB-KW"/>
</dbReference>
<dbReference type="GO" id="GO:0005634">
    <property type="term" value="C:nucleus"/>
    <property type="evidence" value="ECO:0007669"/>
    <property type="project" value="UniProtKB-SubCell"/>
</dbReference>
<dbReference type="InterPro" id="IPR052035">
    <property type="entry name" value="ZnF_BED_domain_contain"/>
</dbReference>
<keyword evidence="3" id="KW-0863">Zinc-finger</keyword>
<organism evidence="8 9">
    <name type="scientific">Pinctada imbricata</name>
    <name type="common">Atlantic pearl-oyster</name>
    <name type="synonym">Pinctada martensii</name>
    <dbReference type="NCBI Taxonomy" id="66713"/>
    <lineage>
        <taxon>Eukaryota</taxon>
        <taxon>Metazoa</taxon>
        <taxon>Spiralia</taxon>
        <taxon>Lophotrochozoa</taxon>
        <taxon>Mollusca</taxon>
        <taxon>Bivalvia</taxon>
        <taxon>Autobranchia</taxon>
        <taxon>Pteriomorphia</taxon>
        <taxon>Pterioida</taxon>
        <taxon>Pterioidea</taxon>
        <taxon>Pteriidae</taxon>
        <taxon>Pinctada</taxon>
    </lineage>
</organism>
<dbReference type="GO" id="GO:0046983">
    <property type="term" value="F:protein dimerization activity"/>
    <property type="evidence" value="ECO:0007669"/>
    <property type="project" value="InterPro"/>
</dbReference>
<accession>A0AA88YUT4</accession>
<evidence type="ECO:0000256" key="3">
    <source>
        <dbReference type="ARBA" id="ARBA00022771"/>
    </source>
</evidence>
<protein>
    <recommendedName>
        <fullName evidence="7">HAT C-terminal dimerisation domain-containing protein</fullName>
    </recommendedName>
</protein>
<comment type="subcellular location">
    <subcellularLocation>
        <location evidence="1">Nucleus</location>
    </subcellularLocation>
</comment>
<evidence type="ECO:0000256" key="1">
    <source>
        <dbReference type="ARBA" id="ARBA00004123"/>
    </source>
</evidence>
<keyword evidence="2" id="KW-0479">Metal-binding</keyword>
<dbReference type="InterPro" id="IPR008906">
    <property type="entry name" value="HATC_C_dom"/>
</dbReference>
<name>A0AA88YUT4_PINIB</name>
<keyword evidence="4" id="KW-0862">Zinc</keyword>
<proteinExistence type="predicted"/>
<feature type="compositionally biased region" description="Basic and acidic residues" evidence="6">
    <location>
        <begin position="114"/>
        <end position="127"/>
    </location>
</feature>